<dbReference type="Proteomes" id="UP000028582">
    <property type="component" value="Unassembled WGS sequence"/>
</dbReference>
<keyword evidence="4" id="KW-0406">Ion transport</keyword>
<dbReference type="OrthoDB" id="161814at2759"/>
<evidence type="ECO:0000256" key="2">
    <source>
        <dbReference type="ARBA" id="ARBA00022989"/>
    </source>
</evidence>
<dbReference type="InterPro" id="IPR007274">
    <property type="entry name" value="Cop_transporter"/>
</dbReference>
<keyword evidence="4" id="KW-0186">Copper</keyword>
<comment type="subcellular location">
    <subcellularLocation>
        <location evidence="4">Membrane</location>
        <topology evidence="4">Multi-pass membrane protein</topology>
    </subcellularLocation>
</comment>
<evidence type="ECO:0000256" key="3">
    <source>
        <dbReference type="ARBA" id="ARBA00023136"/>
    </source>
</evidence>
<proteinExistence type="inferred from homology"/>
<keyword evidence="4" id="KW-0187">Copper transport</keyword>
<dbReference type="EMBL" id="ANJA01001360">
    <property type="protein sequence ID" value="ETO77483.1"/>
    <property type="molecule type" value="Genomic_DNA"/>
</dbReference>
<keyword evidence="3 4" id="KW-0472">Membrane</keyword>
<keyword evidence="4" id="KW-0813">Transport</keyword>
<keyword evidence="2 4" id="KW-1133">Transmembrane helix</keyword>
<comment type="similarity">
    <text evidence="4">Belongs to the copper transporter (Ctr) (TC 1.A.56) family. SLC31A subfamily.</text>
</comment>
<evidence type="ECO:0000313" key="6">
    <source>
        <dbReference type="Proteomes" id="UP000028582"/>
    </source>
</evidence>
<organism evidence="5 6">
    <name type="scientific">Phytophthora nicotianae P1976</name>
    <dbReference type="NCBI Taxonomy" id="1317066"/>
    <lineage>
        <taxon>Eukaryota</taxon>
        <taxon>Sar</taxon>
        <taxon>Stramenopiles</taxon>
        <taxon>Oomycota</taxon>
        <taxon>Peronosporomycetes</taxon>
        <taxon>Peronosporales</taxon>
        <taxon>Peronosporaceae</taxon>
        <taxon>Phytophthora</taxon>
    </lineage>
</organism>
<reference evidence="5 6" key="1">
    <citation type="submission" date="2013-11" db="EMBL/GenBank/DDBJ databases">
        <title>The Genome Sequence of Phytophthora parasitica P1976.</title>
        <authorList>
            <consortium name="The Broad Institute Genomics Platform"/>
            <person name="Russ C."/>
            <person name="Tyler B."/>
            <person name="Panabieres F."/>
            <person name="Shan W."/>
            <person name="Tripathy S."/>
            <person name="Grunwald N."/>
            <person name="Machado M."/>
            <person name="Johnson C.S."/>
            <person name="Walker B."/>
            <person name="Young S."/>
            <person name="Zeng Q."/>
            <person name="Gargeya S."/>
            <person name="Fitzgerald M."/>
            <person name="Haas B."/>
            <person name="Abouelleil A."/>
            <person name="Allen A.W."/>
            <person name="Alvarado L."/>
            <person name="Arachchi H.M."/>
            <person name="Berlin A.M."/>
            <person name="Chapman S.B."/>
            <person name="Gainer-Dewar J."/>
            <person name="Goldberg J."/>
            <person name="Griggs A."/>
            <person name="Gujja S."/>
            <person name="Hansen M."/>
            <person name="Howarth C."/>
            <person name="Imamovic A."/>
            <person name="Ireland A."/>
            <person name="Larimer J."/>
            <person name="McCowan C."/>
            <person name="Murphy C."/>
            <person name="Pearson M."/>
            <person name="Poon T.W."/>
            <person name="Priest M."/>
            <person name="Roberts A."/>
            <person name="Saif S."/>
            <person name="Shea T."/>
            <person name="Sisk P."/>
            <person name="Sykes S."/>
            <person name="Wortman J."/>
            <person name="Nusbaum C."/>
            <person name="Birren B."/>
        </authorList>
    </citation>
    <scope>NUCLEOTIDE SEQUENCE [LARGE SCALE GENOMIC DNA]</scope>
    <source>
        <strain evidence="5 6">P1976</strain>
    </source>
</reference>
<comment type="caution">
    <text evidence="5">The sequence shown here is derived from an EMBL/GenBank/DDBJ whole genome shotgun (WGS) entry which is preliminary data.</text>
</comment>
<dbReference type="AlphaFoldDB" id="A0A081AF22"/>
<evidence type="ECO:0000256" key="4">
    <source>
        <dbReference type="RuleBase" id="RU367022"/>
    </source>
</evidence>
<accession>A0A081AF22</accession>
<name>A0A081AF22_PHYNI</name>
<gene>
    <name evidence="5" type="ORF">F444_07331</name>
</gene>
<dbReference type="PANTHER" id="PTHR12483:SF115">
    <property type="entry name" value="COPPER TRANSPORT PROTEIN"/>
    <property type="match status" value="1"/>
</dbReference>
<feature type="transmembrane region" description="Helical" evidence="4">
    <location>
        <begin position="182"/>
        <end position="213"/>
    </location>
</feature>
<evidence type="ECO:0000256" key="1">
    <source>
        <dbReference type="ARBA" id="ARBA00022692"/>
    </source>
</evidence>
<feature type="transmembrane region" description="Helical" evidence="4">
    <location>
        <begin position="42"/>
        <end position="63"/>
    </location>
</feature>
<keyword evidence="1 4" id="KW-0812">Transmembrane</keyword>
<dbReference type="PANTHER" id="PTHR12483">
    <property type="entry name" value="SOLUTE CARRIER FAMILY 31 COPPER TRANSPORTERS"/>
    <property type="match status" value="1"/>
</dbReference>
<dbReference type="GO" id="GO:0005375">
    <property type="term" value="F:copper ion transmembrane transporter activity"/>
    <property type="evidence" value="ECO:0007669"/>
    <property type="project" value="UniProtKB-UniRule"/>
</dbReference>
<dbReference type="GO" id="GO:0016020">
    <property type="term" value="C:membrane"/>
    <property type="evidence" value="ECO:0007669"/>
    <property type="project" value="UniProtKB-SubCell"/>
</dbReference>
<evidence type="ECO:0000313" key="5">
    <source>
        <dbReference type="EMBL" id="ETO77483.1"/>
    </source>
</evidence>
<protein>
    <recommendedName>
        <fullName evidence="4">Copper transport protein</fullName>
    </recommendedName>
</protein>
<sequence length="229" mass="24926">MERGGFCMGPGSLMGTAGFKWAGRDPMDDCSMLWLESWGLTSFSRAALACLVVFLLAVLSQYLTTSNDCQLQQSKDFSKRRFATALAQRNGGSSFYDPELGTDCDKSSKTCKHAEATEESAVHPERPELMETLDAKAVTLSMVEHAHPTSASLTVRSPPLTSVKVGNWAHLGDSLMRGVRILLAYLLMLVVMTYDLTLITSIVVGFMTSFFVFGRDTAKVPVSADPCCS</sequence>
<dbReference type="Pfam" id="PF04145">
    <property type="entry name" value="Ctr"/>
    <property type="match status" value="1"/>
</dbReference>